<sequence length="153" mass="16826">MPNYRWILLSSSAGEEVVAGEAVSYLYPVLPDKGLFDDGKMAQEMDLLKHSHSFGASEEQEKAPLHRSHEEELAMELLNGGNFALAQGKEPSSGNCAWELEMEPVSHSGEKAPVKVLAKEPGNRALEVVQVKVLVGYMTEEVQAMGLVPFHEY</sequence>
<evidence type="ECO:0000313" key="1">
    <source>
        <dbReference type="EMBL" id="KAG9506051.1"/>
    </source>
</evidence>
<gene>
    <name evidence="1" type="ORF">J7337_003026</name>
</gene>
<reference evidence="1" key="1">
    <citation type="journal article" date="2021" name="Mol. Plant Microbe Interact.">
        <title>Telomere to telomere genome assembly of Fusarium musae F31, causal agent of crown rot disease of banana.</title>
        <authorList>
            <person name="Degradi L."/>
            <person name="Tava V."/>
            <person name="Kunova A."/>
            <person name="Cortesi P."/>
            <person name="Saracchi M."/>
            <person name="Pasquali M."/>
        </authorList>
    </citation>
    <scope>NUCLEOTIDE SEQUENCE</scope>
    <source>
        <strain evidence="1">F31</strain>
    </source>
</reference>
<dbReference type="GeneID" id="68310883"/>
<dbReference type="AlphaFoldDB" id="A0A9P8DQ73"/>
<dbReference type="KEGG" id="fmu:J7337_003026"/>
<comment type="caution">
    <text evidence="1">The sequence shown here is derived from an EMBL/GenBank/DDBJ whole genome shotgun (WGS) entry which is preliminary data.</text>
</comment>
<proteinExistence type="predicted"/>
<dbReference type="RefSeq" id="XP_044685050.1">
    <property type="nucleotide sequence ID" value="XM_044820750.1"/>
</dbReference>
<keyword evidence="2" id="KW-1185">Reference proteome</keyword>
<name>A0A9P8DQ73_9HYPO</name>
<accession>A0A9P8DQ73</accession>
<dbReference type="Proteomes" id="UP000827133">
    <property type="component" value="Unassembled WGS sequence"/>
</dbReference>
<dbReference type="EMBL" id="JAHBCI010000002">
    <property type="protein sequence ID" value="KAG9506051.1"/>
    <property type="molecule type" value="Genomic_DNA"/>
</dbReference>
<evidence type="ECO:0000313" key="2">
    <source>
        <dbReference type="Proteomes" id="UP000827133"/>
    </source>
</evidence>
<organism evidence="1 2">
    <name type="scientific">Fusarium musae</name>
    <dbReference type="NCBI Taxonomy" id="1042133"/>
    <lineage>
        <taxon>Eukaryota</taxon>
        <taxon>Fungi</taxon>
        <taxon>Dikarya</taxon>
        <taxon>Ascomycota</taxon>
        <taxon>Pezizomycotina</taxon>
        <taxon>Sordariomycetes</taxon>
        <taxon>Hypocreomycetidae</taxon>
        <taxon>Hypocreales</taxon>
        <taxon>Nectriaceae</taxon>
        <taxon>Fusarium</taxon>
    </lineage>
</organism>
<protein>
    <submittedName>
        <fullName evidence="1">Uncharacterized protein</fullName>
    </submittedName>
</protein>